<dbReference type="InterPro" id="IPR000873">
    <property type="entry name" value="AMP-dep_synth/lig_dom"/>
</dbReference>
<dbReference type="InterPro" id="IPR025110">
    <property type="entry name" value="AMP-bd_C"/>
</dbReference>
<name>A0ABU4VH61_9ACTN</name>
<dbReference type="GO" id="GO:0004467">
    <property type="term" value="F:long-chain fatty acid-CoA ligase activity"/>
    <property type="evidence" value="ECO:0007669"/>
    <property type="project" value="UniProtKB-EC"/>
</dbReference>
<keyword evidence="3" id="KW-0436">Ligase</keyword>
<keyword evidence="4" id="KW-1185">Reference proteome</keyword>
<dbReference type="EC" id="6.2.1.3" evidence="3"/>
<protein>
    <submittedName>
        <fullName evidence="3">Long-chain-fatty-acid--CoA ligase</fullName>
        <ecNumber evidence="3">6.2.1.3</ecNumber>
    </submittedName>
</protein>
<dbReference type="EMBL" id="JAXAVX010000001">
    <property type="protein sequence ID" value="MDX8150722.1"/>
    <property type="molecule type" value="Genomic_DNA"/>
</dbReference>
<dbReference type="Pfam" id="PF00501">
    <property type="entry name" value="AMP-binding"/>
    <property type="match status" value="1"/>
</dbReference>
<evidence type="ECO:0000259" key="2">
    <source>
        <dbReference type="Pfam" id="PF13193"/>
    </source>
</evidence>
<accession>A0ABU4VH61</accession>
<dbReference type="RefSeq" id="WP_319952866.1">
    <property type="nucleotide sequence ID" value="NZ_JAXAVX010000001.1"/>
</dbReference>
<dbReference type="Gene3D" id="3.30.300.30">
    <property type="match status" value="1"/>
</dbReference>
<dbReference type="InterPro" id="IPR050237">
    <property type="entry name" value="ATP-dep_AMP-bd_enzyme"/>
</dbReference>
<comment type="caution">
    <text evidence="3">The sequence shown here is derived from an EMBL/GenBank/DDBJ whole genome shotgun (WGS) entry which is preliminary data.</text>
</comment>
<dbReference type="Proteomes" id="UP001277761">
    <property type="component" value="Unassembled WGS sequence"/>
</dbReference>
<evidence type="ECO:0000259" key="1">
    <source>
        <dbReference type="Pfam" id="PF00501"/>
    </source>
</evidence>
<organism evidence="3 4">
    <name type="scientific">Patulibacter brassicae</name>
    <dbReference type="NCBI Taxonomy" id="1705717"/>
    <lineage>
        <taxon>Bacteria</taxon>
        <taxon>Bacillati</taxon>
        <taxon>Actinomycetota</taxon>
        <taxon>Thermoleophilia</taxon>
        <taxon>Solirubrobacterales</taxon>
        <taxon>Patulibacteraceae</taxon>
        <taxon>Patulibacter</taxon>
    </lineage>
</organism>
<evidence type="ECO:0000313" key="4">
    <source>
        <dbReference type="Proteomes" id="UP001277761"/>
    </source>
</evidence>
<dbReference type="Pfam" id="PF13193">
    <property type="entry name" value="AMP-binding_C"/>
    <property type="match status" value="1"/>
</dbReference>
<evidence type="ECO:0000313" key="3">
    <source>
        <dbReference type="EMBL" id="MDX8150722.1"/>
    </source>
</evidence>
<gene>
    <name evidence="3" type="ORF">SK069_03875</name>
</gene>
<dbReference type="Gene3D" id="3.40.50.12780">
    <property type="entry name" value="N-terminal domain of ligase-like"/>
    <property type="match status" value="1"/>
</dbReference>
<dbReference type="PANTHER" id="PTHR43767:SF1">
    <property type="entry name" value="NONRIBOSOMAL PEPTIDE SYNTHASE PES1 (EUROFUNG)-RELATED"/>
    <property type="match status" value="1"/>
</dbReference>
<feature type="domain" description="AMP-binding enzyme C-terminal" evidence="2">
    <location>
        <begin position="430"/>
        <end position="504"/>
    </location>
</feature>
<sequence>MTETRQSSDAVVEATTLPELLARRAGDHPDRPWFRDTEGTAWTLGEFRARVLRLAAGLQGLGVGHGDRVAVVSANRPEYLEAWFAIAEIGAVFNPINAHFTTHEISFVVGDSGAKVVIGDASGVERVLADRSAFGAVEHVVSFDGAQGSEVTAFDDLRVDAEPTPVEIAGSDLASLVYTSGTTGRPKGAMLSHENYVVNAAQVGELLPLRHGDRAGLILPLFHANAQVATTMTSLMVGAEVLLWPPFSGRDFWKLVDEHRPTTFSSVPTILSALLHAPGADTADTSSLQYVVCGAAPLTRALLTRFEETFGLRVIEGYGLTESTCVSTVNPYWGPRKAGSIGMALRGQEIVITDDEGTVLPDGERGELRIKGANIMGGYWNRPDANAETLEDGWLRTGDVAYRDEDGFLYLVDRTKDMIIRGGENIYPREVEEAIAEHPAVKDVAVIGRPDAHRGEEVHAVVVLTEEVELSVLEAHTAERLASYKRPRTWDVITGDLPRTATGKTDKKALRAALADATETAGAR</sequence>
<reference evidence="3 4" key="1">
    <citation type="submission" date="2023-11" db="EMBL/GenBank/DDBJ databases">
        <authorList>
            <person name="Xu M."/>
            <person name="Jiang T."/>
        </authorList>
    </citation>
    <scope>NUCLEOTIDE SEQUENCE [LARGE SCALE GENOMIC DNA]</scope>
    <source>
        <strain evidence="3 4">SD</strain>
    </source>
</reference>
<dbReference type="SUPFAM" id="SSF56801">
    <property type="entry name" value="Acetyl-CoA synthetase-like"/>
    <property type="match status" value="1"/>
</dbReference>
<dbReference type="NCBIfam" id="NF004837">
    <property type="entry name" value="PRK06187.1"/>
    <property type="match status" value="1"/>
</dbReference>
<proteinExistence type="predicted"/>
<dbReference type="PANTHER" id="PTHR43767">
    <property type="entry name" value="LONG-CHAIN-FATTY-ACID--COA LIGASE"/>
    <property type="match status" value="1"/>
</dbReference>
<feature type="domain" description="AMP-dependent synthetase/ligase" evidence="1">
    <location>
        <begin position="22"/>
        <end position="380"/>
    </location>
</feature>
<dbReference type="InterPro" id="IPR042099">
    <property type="entry name" value="ANL_N_sf"/>
</dbReference>
<dbReference type="InterPro" id="IPR020845">
    <property type="entry name" value="AMP-binding_CS"/>
</dbReference>
<dbReference type="PROSITE" id="PS00455">
    <property type="entry name" value="AMP_BINDING"/>
    <property type="match status" value="1"/>
</dbReference>
<dbReference type="InterPro" id="IPR045851">
    <property type="entry name" value="AMP-bd_C_sf"/>
</dbReference>